<reference evidence="1" key="1">
    <citation type="submission" date="2019-08" db="EMBL/GenBank/DDBJ databases">
        <authorList>
            <person name="Kucharzyk K."/>
            <person name="Murdoch R.W."/>
            <person name="Higgins S."/>
            <person name="Loffler F."/>
        </authorList>
    </citation>
    <scope>NUCLEOTIDE SEQUENCE</scope>
</reference>
<dbReference type="EMBL" id="VSSQ01086494">
    <property type="protein sequence ID" value="MPN33808.1"/>
    <property type="molecule type" value="Genomic_DNA"/>
</dbReference>
<accession>A0A645H460</accession>
<organism evidence="1">
    <name type="scientific">bioreactor metagenome</name>
    <dbReference type="NCBI Taxonomy" id="1076179"/>
    <lineage>
        <taxon>unclassified sequences</taxon>
        <taxon>metagenomes</taxon>
        <taxon>ecological metagenomes</taxon>
    </lineage>
</organism>
<protein>
    <recommendedName>
        <fullName evidence="2">CpXC domain-containing protein</fullName>
    </recommendedName>
</protein>
<evidence type="ECO:0000313" key="1">
    <source>
        <dbReference type="EMBL" id="MPN33808.1"/>
    </source>
</evidence>
<proteinExistence type="predicted"/>
<gene>
    <name evidence="1" type="ORF">SDC9_181300</name>
</gene>
<comment type="caution">
    <text evidence="1">The sequence shown here is derived from an EMBL/GenBank/DDBJ whole genome shotgun (WGS) entry which is preliminary data.</text>
</comment>
<sequence length="125" mass="14508">MKIVKQGVKLSDKEIEKQKKDRAAALVKEWSLECSCEKCGTIFTIDINDLARYDDVFGHISYFVFCPVCETPYKIENSTYDIKASEYIAQLTSDNRKKFKKLLKKHEADIKYYRVETAKARIGKP</sequence>
<dbReference type="AlphaFoldDB" id="A0A645H460"/>
<name>A0A645H460_9ZZZZ</name>
<evidence type="ECO:0008006" key="2">
    <source>
        <dbReference type="Google" id="ProtNLM"/>
    </source>
</evidence>